<dbReference type="PANTHER" id="PTHR22743">
    <property type="entry name" value="MEPRIN/TRAF-LIKE MATH FAMILY-C.ELEGANS"/>
    <property type="match status" value="1"/>
</dbReference>
<reference evidence="2 3" key="1">
    <citation type="journal article" date="2019" name="Sci. Rep.">
        <title>Orb-weaving spider Araneus ventricosus genome elucidates the spidroin gene catalogue.</title>
        <authorList>
            <person name="Kono N."/>
            <person name="Nakamura H."/>
            <person name="Ohtoshi R."/>
            <person name="Moran D.A.P."/>
            <person name="Shinohara A."/>
            <person name="Yoshida Y."/>
            <person name="Fujiwara M."/>
            <person name="Mori M."/>
            <person name="Tomita M."/>
            <person name="Arakawa K."/>
        </authorList>
    </citation>
    <scope>NUCLEOTIDE SEQUENCE [LARGE SCALE GENOMIC DNA]</scope>
</reference>
<dbReference type="Gene3D" id="3.30.710.10">
    <property type="entry name" value="Potassium Channel Kv1.1, Chain A"/>
    <property type="match status" value="1"/>
</dbReference>
<dbReference type="EMBL" id="BGPR01003601">
    <property type="protein sequence ID" value="GBM90203.1"/>
    <property type="molecule type" value="Genomic_DNA"/>
</dbReference>
<dbReference type="SMART" id="SM00225">
    <property type="entry name" value="BTB"/>
    <property type="match status" value="1"/>
</dbReference>
<dbReference type="Pfam" id="PF00651">
    <property type="entry name" value="BTB"/>
    <property type="match status" value="1"/>
</dbReference>
<dbReference type="SUPFAM" id="SSF54695">
    <property type="entry name" value="POZ domain"/>
    <property type="match status" value="1"/>
</dbReference>
<feature type="domain" description="BTB" evidence="1">
    <location>
        <begin position="357"/>
        <end position="410"/>
    </location>
</feature>
<dbReference type="OrthoDB" id="624345at2759"/>
<dbReference type="AlphaFoldDB" id="A0A4Y2JIP3"/>
<comment type="caution">
    <text evidence="2">The sequence shown here is derived from an EMBL/GenBank/DDBJ whole genome shotgun (WGS) entry which is preliminary data.</text>
</comment>
<evidence type="ECO:0000259" key="1">
    <source>
        <dbReference type="PROSITE" id="PS50097"/>
    </source>
</evidence>
<evidence type="ECO:0000313" key="3">
    <source>
        <dbReference type="Proteomes" id="UP000499080"/>
    </source>
</evidence>
<protein>
    <recommendedName>
        <fullName evidence="1">BTB domain-containing protein</fullName>
    </recommendedName>
</protein>
<name>A0A4Y2JIP3_ARAVE</name>
<keyword evidence="3" id="KW-1185">Reference proteome</keyword>
<dbReference type="InterPro" id="IPR011333">
    <property type="entry name" value="SKP1/BTB/POZ_sf"/>
</dbReference>
<dbReference type="PANTHER" id="PTHR22743:SF168">
    <property type="entry name" value="BTB DOMAIN-CONTAINING PROTEIN"/>
    <property type="match status" value="1"/>
</dbReference>
<dbReference type="SUPFAM" id="SSF49599">
    <property type="entry name" value="TRAF domain-like"/>
    <property type="match status" value="1"/>
</dbReference>
<gene>
    <name evidence="2" type="ORF">AVEN_82200_1</name>
</gene>
<accession>A0A4Y2JIP3</accession>
<evidence type="ECO:0000313" key="2">
    <source>
        <dbReference type="EMBL" id="GBM90203.1"/>
    </source>
</evidence>
<sequence>MACFTIIWELENYSELPHCSLSSPWFSGDLLENTRWQLWLKDEENINLPITCYIFRGSDDRKGKIDVSFEIAIIGVHGLPLLTKSGEKSFEECSKSEWVELIDKITILELKGDFLWNNILTLRCQLWVKNSTISRSELCLARTVLGVEKREFFWANTEFSKLKPGERRSLLVQPHQKGAPTAELTLFLKQTSDGDDVVLEVNIGDCKGIYGVFAKISVVGAYGQLLYTKSKEGSTHLNDNCLKFEPFIQKAILQTNESCTLLNDTLFLKCELKTGFGPILSRLENYGHGLASNIESTPSEETKNDLKKFKETSNSRTSFNSDAFRDLENVNDNSKSCCSFCPLKRALERLKKDGILPDVCLKSGSKSFCVHKDIVGSKSHSFKNLFEENVTMKSFDLDTQNLHHLLTYIYLDRDVALDMLEVAKKFNIVDLEQVCSEFLTSCSSTSSEQGRLALSEKNQGGKPKRRVRHHIFDAIISCFF</sequence>
<proteinExistence type="predicted"/>
<organism evidence="2 3">
    <name type="scientific">Araneus ventricosus</name>
    <name type="common">Orbweaver spider</name>
    <name type="synonym">Epeira ventricosa</name>
    <dbReference type="NCBI Taxonomy" id="182803"/>
    <lineage>
        <taxon>Eukaryota</taxon>
        <taxon>Metazoa</taxon>
        <taxon>Ecdysozoa</taxon>
        <taxon>Arthropoda</taxon>
        <taxon>Chelicerata</taxon>
        <taxon>Arachnida</taxon>
        <taxon>Araneae</taxon>
        <taxon>Araneomorphae</taxon>
        <taxon>Entelegynae</taxon>
        <taxon>Araneoidea</taxon>
        <taxon>Araneidae</taxon>
        <taxon>Araneus</taxon>
    </lineage>
</organism>
<dbReference type="Proteomes" id="UP000499080">
    <property type="component" value="Unassembled WGS sequence"/>
</dbReference>
<dbReference type="InterPro" id="IPR052664">
    <property type="entry name" value="BTB-MATH_domain_protein"/>
</dbReference>
<dbReference type="InterPro" id="IPR000210">
    <property type="entry name" value="BTB/POZ_dom"/>
</dbReference>
<dbReference type="PROSITE" id="PS50097">
    <property type="entry name" value="BTB"/>
    <property type="match status" value="1"/>
</dbReference>